<reference evidence="1 2" key="1">
    <citation type="journal article" date="2010" name="Syst. Appl. Microbiol.">
        <title>Four new species of Chryseobacterium from the rhizosphere of coastal sand dune plants, Chryseobacterium elymi sp. nov., Chryseobacterium hagamense sp. nov., Chryseobacterium lathyri sp. nov. and Chryseobacterium rhizosphaerae sp. nov.</title>
        <authorList>
            <person name="Cho S.H."/>
            <person name="Lee K.S."/>
            <person name="Shin D.S."/>
            <person name="Han J.H."/>
            <person name="Park K.S."/>
            <person name="Lee C.H."/>
            <person name="Park K.H."/>
            <person name="Kim S.B."/>
        </authorList>
    </citation>
    <scope>NUCLEOTIDE SEQUENCE [LARGE SCALE GENOMIC DNA]</scope>
    <source>
        <strain evidence="1 2">KCTC 22548</strain>
    </source>
</reference>
<evidence type="ECO:0000313" key="2">
    <source>
        <dbReference type="Proteomes" id="UP000256491"/>
    </source>
</evidence>
<sequence length="162" mass="19143">MKIIDDKSKIAVEYLKTKEKGYGYARIFIENKIVGSKEDLIPYVSYLSSGLNQIINSETISKCVFETFNSFNLKNIYYYLKANLDSENMNTYKYHISFGTFTDDYLIFSFKYEDKIYIVWKVVNRNTIFSDIANLKKNINIFSERYDIMENAIQNILERVSK</sequence>
<dbReference type="RefSeq" id="WP_115920032.1">
    <property type="nucleotide sequence ID" value="NZ_BJYH01000015.1"/>
</dbReference>
<evidence type="ECO:0000313" key="1">
    <source>
        <dbReference type="EMBL" id="REC73107.1"/>
    </source>
</evidence>
<name>A0ABX9IGZ8_9FLAO</name>
<dbReference type="EMBL" id="QNUF01000025">
    <property type="protein sequence ID" value="REC73107.1"/>
    <property type="molecule type" value="Genomic_DNA"/>
</dbReference>
<proteinExistence type="predicted"/>
<keyword evidence="2" id="KW-1185">Reference proteome</keyword>
<comment type="caution">
    <text evidence="1">The sequence shown here is derived from an EMBL/GenBank/DDBJ whole genome shotgun (WGS) entry which is preliminary data.</text>
</comment>
<dbReference type="Proteomes" id="UP000256491">
    <property type="component" value="Unassembled WGS sequence"/>
</dbReference>
<organism evidence="1 2">
    <name type="scientific">Chryseobacterium rhizosphaerae</name>
    <dbReference type="NCBI Taxonomy" id="395937"/>
    <lineage>
        <taxon>Bacteria</taxon>
        <taxon>Pseudomonadati</taxon>
        <taxon>Bacteroidota</taxon>
        <taxon>Flavobacteriia</taxon>
        <taxon>Flavobacteriales</taxon>
        <taxon>Weeksellaceae</taxon>
        <taxon>Chryseobacterium group</taxon>
        <taxon>Chryseobacterium</taxon>
    </lineage>
</organism>
<protein>
    <submittedName>
        <fullName evidence="1">Uncharacterized protein</fullName>
    </submittedName>
</protein>
<accession>A0ABX9IGZ8</accession>
<gene>
    <name evidence="1" type="ORF">DRF57_18120</name>
</gene>